<gene>
    <name evidence="1" type="ORF">D8S85_08170</name>
</gene>
<accession>A0A3Q9IMS7</accession>
<proteinExistence type="predicted"/>
<dbReference type="EMBL" id="CP032819">
    <property type="protein sequence ID" value="AZS29537.1"/>
    <property type="molecule type" value="Genomic_DNA"/>
</dbReference>
<dbReference type="OrthoDB" id="1097792at2"/>
<protein>
    <submittedName>
        <fullName evidence="1">Uncharacterized protein</fullName>
    </submittedName>
</protein>
<dbReference type="AlphaFoldDB" id="A0A3Q9IMS7"/>
<dbReference type="KEGG" id="buy:D8S85_08170"/>
<evidence type="ECO:0000313" key="1">
    <source>
        <dbReference type="EMBL" id="AZS29537.1"/>
    </source>
</evidence>
<keyword evidence="2" id="KW-1185">Reference proteome</keyword>
<dbReference type="RefSeq" id="WP_106480264.1">
    <property type="nucleotide sequence ID" value="NZ_CP032819.1"/>
</dbReference>
<reference evidence="1 2" key="1">
    <citation type="submission" date="2018-10" db="EMBL/GenBank/DDBJ databases">
        <title>Butyricimonas faecalis sp. nov., isolated from human faeces and emended description of the genus Butyricimonas.</title>
        <authorList>
            <person name="Le Roy T."/>
            <person name="Van der Smissen P."/>
            <person name="Paquot A."/>
            <person name="Delzenne N."/>
            <person name="Muccioli G."/>
            <person name="Collet J.-F."/>
            <person name="Cani P.D."/>
        </authorList>
    </citation>
    <scope>NUCLEOTIDE SEQUENCE [LARGE SCALE GENOMIC DNA]</scope>
    <source>
        <strain evidence="1 2">H184</strain>
    </source>
</reference>
<sequence length="126" mass="14617">MNAFVKYCVLLLVAVIYLGQGIDSTRYLTKATEQERLISHEKDNFERLAMLTAMNGNALPVNTIQDGASVQPNFRYLQKNHAFVHLEEYRKIFIPYFRYIENDYLDSFASKQDGGYYVFALCEIIV</sequence>
<evidence type="ECO:0000313" key="2">
    <source>
        <dbReference type="Proteomes" id="UP000270673"/>
    </source>
</evidence>
<dbReference type="Proteomes" id="UP000270673">
    <property type="component" value="Chromosome"/>
</dbReference>
<name>A0A3Q9IMS7_9BACT</name>
<organism evidence="1 2">
    <name type="scientific">Butyricimonas faecalis</name>
    <dbReference type="NCBI Taxonomy" id="2093856"/>
    <lineage>
        <taxon>Bacteria</taxon>
        <taxon>Pseudomonadati</taxon>
        <taxon>Bacteroidota</taxon>
        <taxon>Bacteroidia</taxon>
        <taxon>Bacteroidales</taxon>
        <taxon>Odoribacteraceae</taxon>
        <taxon>Butyricimonas</taxon>
    </lineage>
</organism>